<organism evidence="1 2">
    <name type="scientific">Stephania yunnanensis</name>
    <dbReference type="NCBI Taxonomy" id="152371"/>
    <lineage>
        <taxon>Eukaryota</taxon>
        <taxon>Viridiplantae</taxon>
        <taxon>Streptophyta</taxon>
        <taxon>Embryophyta</taxon>
        <taxon>Tracheophyta</taxon>
        <taxon>Spermatophyta</taxon>
        <taxon>Magnoliopsida</taxon>
        <taxon>Ranunculales</taxon>
        <taxon>Menispermaceae</taxon>
        <taxon>Menispermoideae</taxon>
        <taxon>Cissampelideae</taxon>
        <taxon>Stephania</taxon>
    </lineage>
</organism>
<sequence length="64" mass="6824">MSLGAFDLLMISTPALRALTTRLSGPTTTAPLFGTITHRSLLEIEGQPSSLSFPQYSSKASELL</sequence>
<protein>
    <submittedName>
        <fullName evidence="1">Uncharacterized protein</fullName>
    </submittedName>
</protein>
<evidence type="ECO:0000313" key="1">
    <source>
        <dbReference type="EMBL" id="KAK9150745.1"/>
    </source>
</evidence>
<dbReference type="Proteomes" id="UP001420932">
    <property type="component" value="Unassembled WGS sequence"/>
</dbReference>
<comment type="caution">
    <text evidence="1">The sequence shown here is derived from an EMBL/GenBank/DDBJ whole genome shotgun (WGS) entry which is preliminary data.</text>
</comment>
<dbReference type="AlphaFoldDB" id="A0AAP0PQJ0"/>
<accession>A0AAP0PQJ0</accession>
<gene>
    <name evidence="1" type="ORF">Syun_009054</name>
</gene>
<keyword evidence="2" id="KW-1185">Reference proteome</keyword>
<dbReference type="EMBL" id="JBBNAF010000004">
    <property type="protein sequence ID" value="KAK9150745.1"/>
    <property type="molecule type" value="Genomic_DNA"/>
</dbReference>
<name>A0AAP0PQJ0_9MAGN</name>
<evidence type="ECO:0000313" key="2">
    <source>
        <dbReference type="Proteomes" id="UP001420932"/>
    </source>
</evidence>
<proteinExistence type="predicted"/>
<reference evidence="1 2" key="1">
    <citation type="submission" date="2024-01" db="EMBL/GenBank/DDBJ databases">
        <title>Genome assemblies of Stephania.</title>
        <authorList>
            <person name="Yang L."/>
        </authorList>
    </citation>
    <scope>NUCLEOTIDE SEQUENCE [LARGE SCALE GENOMIC DNA]</scope>
    <source>
        <strain evidence="1">YNDBR</strain>
        <tissue evidence="1">Leaf</tissue>
    </source>
</reference>